<evidence type="ECO:0000313" key="12">
    <source>
        <dbReference type="Proteomes" id="UP000218209"/>
    </source>
</evidence>
<comment type="similarity">
    <text evidence="2 9">Belongs to the mitochondrial carrier (TC 2.A.29) family.</text>
</comment>
<keyword evidence="4 8" id="KW-0812">Transmembrane</keyword>
<evidence type="ECO:0000256" key="1">
    <source>
        <dbReference type="ARBA" id="ARBA00004141"/>
    </source>
</evidence>
<dbReference type="GO" id="GO:0006862">
    <property type="term" value="P:nucleotide transport"/>
    <property type="evidence" value="ECO:0007669"/>
    <property type="project" value="InterPro"/>
</dbReference>
<feature type="repeat" description="Solcar" evidence="8">
    <location>
        <begin position="1"/>
        <end position="55"/>
    </location>
</feature>
<comment type="subcellular location">
    <subcellularLocation>
        <location evidence="1">Membrane</location>
        <topology evidence="1">Multi-pass membrane protein</topology>
    </subcellularLocation>
</comment>
<dbReference type="GO" id="GO:0055085">
    <property type="term" value="P:transmembrane transport"/>
    <property type="evidence" value="ECO:0007669"/>
    <property type="project" value="InterPro"/>
</dbReference>
<dbReference type="PANTHER" id="PTHR45683">
    <property type="entry name" value="MITOCHONDRIAL NICOTINAMIDE ADENINE DINUCLEOTIDE TRANSPORTER 1-RELATED-RELATED"/>
    <property type="match status" value="1"/>
</dbReference>
<accession>A0A1X6NL00</accession>
<keyword evidence="7 8" id="KW-0472">Membrane</keyword>
<evidence type="ECO:0000256" key="5">
    <source>
        <dbReference type="ARBA" id="ARBA00022737"/>
    </source>
</evidence>
<keyword evidence="5" id="KW-0677">Repeat</keyword>
<evidence type="ECO:0000256" key="7">
    <source>
        <dbReference type="ARBA" id="ARBA00023136"/>
    </source>
</evidence>
<sequence length="246" mass="25903">MAVGANRRYTSVPDGFRKIVAEEGFASLYKGLTPTLLGLVHVGVQFPLYERTKSWLSRGREEELTAGHLMLAASISKLTASVAAYPHEVVRTKLQVDATSLRVLGDGVARPSELHRAKQVLSQILREEGPRGLYRGLTSNLLRTVPACMLTFTSYELAKRYFGVVASQFKERERMRGVEEAASAARSKAVGGAAVGGAAGVDAGGVALDLDRAALSPPPPPASPIGLPPPHPSAPGAAAPASGRGR</sequence>
<evidence type="ECO:0000256" key="4">
    <source>
        <dbReference type="ARBA" id="ARBA00022692"/>
    </source>
</evidence>
<protein>
    <submittedName>
        <fullName evidence="11">Uncharacterized protein</fullName>
    </submittedName>
</protein>
<dbReference type="Pfam" id="PF00153">
    <property type="entry name" value="Mito_carr"/>
    <property type="match status" value="2"/>
</dbReference>
<dbReference type="Gene3D" id="1.50.40.10">
    <property type="entry name" value="Mitochondrial carrier domain"/>
    <property type="match status" value="1"/>
</dbReference>
<evidence type="ECO:0000313" key="11">
    <source>
        <dbReference type="EMBL" id="OSX69252.1"/>
    </source>
</evidence>
<dbReference type="InterPro" id="IPR044712">
    <property type="entry name" value="SLC25A32-like"/>
</dbReference>
<dbReference type="GO" id="GO:0016020">
    <property type="term" value="C:membrane"/>
    <property type="evidence" value="ECO:0007669"/>
    <property type="project" value="UniProtKB-SubCell"/>
</dbReference>
<evidence type="ECO:0000256" key="9">
    <source>
        <dbReference type="RuleBase" id="RU000488"/>
    </source>
</evidence>
<feature type="repeat" description="Solcar" evidence="8">
    <location>
        <begin position="64"/>
        <end position="161"/>
    </location>
</feature>
<reference evidence="11 12" key="1">
    <citation type="submission" date="2017-03" db="EMBL/GenBank/DDBJ databases">
        <title>WGS assembly of Porphyra umbilicalis.</title>
        <authorList>
            <person name="Brawley S.H."/>
            <person name="Blouin N.A."/>
            <person name="Ficko-Blean E."/>
            <person name="Wheeler G.L."/>
            <person name="Lohr M."/>
            <person name="Goodson H.V."/>
            <person name="Jenkins J.W."/>
            <person name="Blaby-Haas C.E."/>
            <person name="Helliwell K.E."/>
            <person name="Chan C."/>
            <person name="Marriage T."/>
            <person name="Bhattacharya D."/>
            <person name="Klein A.S."/>
            <person name="Badis Y."/>
            <person name="Brodie J."/>
            <person name="Cao Y."/>
            <person name="Collen J."/>
            <person name="Dittami S.M."/>
            <person name="Gachon C.M."/>
            <person name="Green B.R."/>
            <person name="Karpowicz S."/>
            <person name="Kim J.W."/>
            <person name="Kudahl U."/>
            <person name="Lin S."/>
            <person name="Michel G."/>
            <person name="Mittag M."/>
            <person name="Olson B.J."/>
            <person name="Pangilinan J."/>
            <person name="Peng Y."/>
            <person name="Qiu H."/>
            <person name="Shu S."/>
            <person name="Singer J.T."/>
            <person name="Smith A.G."/>
            <person name="Sprecher B.N."/>
            <person name="Wagner V."/>
            <person name="Wang W."/>
            <person name="Wang Z.-Y."/>
            <person name="Yan J."/>
            <person name="Yarish C."/>
            <person name="Zoeuner-Riek S."/>
            <person name="Zhuang Y."/>
            <person name="Zou Y."/>
            <person name="Lindquist E.A."/>
            <person name="Grimwood J."/>
            <person name="Barry K."/>
            <person name="Rokhsar D.S."/>
            <person name="Schmutz J."/>
            <person name="Stiller J.W."/>
            <person name="Grossman A.R."/>
            <person name="Prochnik S.E."/>
        </authorList>
    </citation>
    <scope>NUCLEOTIDE SEQUENCE [LARGE SCALE GENOMIC DNA]</scope>
    <source>
        <strain evidence="11">4086291</strain>
    </source>
</reference>
<feature type="compositionally biased region" description="Low complexity" evidence="10">
    <location>
        <begin position="234"/>
        <end position="246"/>
    </location>
</feature>
<keyword evidence="3 9" id="KW-0813">Transport</keyword>
<dbReference type="InterPro" id="IPR023395">
    <property type="entry name" value="MCP_dom_sf"/>
</dbReference>
<feature type="region of interest" description="Disordered" evidence="10">
    <location>
        <begin position="211"/>
        <end position="246"/>
    </location>
</feature>
<keyword evidence="6" id="KW-1133">Transmembrane helix</keyword>
<evidence type="ECO:0000256" key="8">
    <source>
        <dbReference type="PROSITE-ProRule" id="PRU00282"/>
    </source>
</evidence>
<organism evidence="11 12">
    <name type="scientific">Porphyra umbilicalis</name>
    <name type="common">Purple laver</name>
    <name type="synonym">Red alga</name>
    <dbReference type="NCBI Taxonomy" id="2786"/>
    <lineage>
        <taxon>Eukaryota</taxon>
        <taxon>Rhodophyta</taxon>
        <taxon>Bangiophyceae</taxon>
        <taxon>Bangiales</taxon>
        <taxon>Bangiaceae</taxon>
        <taxon>Porphyra</taxon>
    </lineage>
</organism>
<dbReference type="EMBL" id="KV919662">
    <property type="protein sequence ID" value="OSX69252.1"/>
    <property type="molecule type" value="Genomic_DNA"/>
</dbReference>
<evidence type="ECO:0000256" key="3">
    <source>
        <dbReference type="ARBA" id="ARBA00022448"/>
    </source>
</evidence>
<name>A0A1X6NL00_PORUM</name>
<dbReference type="InterPro" id="IPR018108">
    <property type="entry name" value="MCP_transmembrane"/>
</dbReference>
<dbReference type="PROSITE" id="PS50920">
    <property type="entry name" value="SOLCAR"/>
    <property type="match status" value="2"/>
</dbReference>
<gene>
    <name evidence="11" type="ORF">BU14_1693s0002</name>
</gene>
<evidence type="ECO:0000256" key="6">
    <source>
        <dbReference type="ARBA" id="ARBA00022989"/>
    </source>
</evidence>
<feature type="compositionally biased region" description="Pro residues" evidence="10">
    <location>
        <begin position="216"/>
        <end position="233"/>
    </location>
</feature>
<evidence type="ECO:0000256" key="2">
    <source>
        <dbReference type="ARBA" id="ARBA00006375"/>
    </source>
</evidence>
<proteinExistence type="inferred from homology"/>
<dbReference type="SUPFAM" id="SSF103506">
    <property type="entry name" value="Mitochondrial carrier"/>
    <property type="match status" value="1"/>
</dbReference>
<keyword evidence="12" id="KW-1185">Reference proteome</keyword>
<dbReference type="Proteomes" id="UP000218209">
    <property type="component" value="Unassembled WGS sequence"/>
</dbReference>
<evidence type="ECO:0000256" key="10">
    <source>
        <dbReference type="SAM" id="MobiDB-lite"/>
    </source>
</evidence>
<dbReference type="AlphaFoldDB" id="A0A1X6NL00"/>
<dbReference type="OrthoDB" id="10266426at2759"/>